<dbReference type="PANTHER" id="PTHR43673">
    <property type="entry name" value="NAD(P)H NITROREDUCTASE YDGI-RELATED"/>
    <property type="match status" value="1"/>
</dbReference>
<gene>
    <name evidence="5" type="ORF">GCM10022204_31780</name>
</gene>
<comment type="caution">
    <text evidence="5">The sequence shown here is derived from an EMBL/GenBank/DDBJ whole genome shotgun (WGS) entry which is preliminary data.</text>
</comment>
<name>A0ABP7DY89_9ACTN</name>
<evidence type="ECO:0000259" key="4">
    <source>
        <dbReference type="Pfam" id="PF00881"/>
    </source>
</evidence>
<dbReference type="InterPro" id="IPR000415">
    <property type="entry name" value="Nitroreductase-like"/>
</dbReference>
<dbReference type="RefSeq" id="WP_344813378.1">
    <property type="nucleotide sequence ID" value="NZ_BAAAYX010000013.1"/>
</dbReference>
<sequence length="204" mass="22659">MELSEIRRRRRMVRRYDPDVPVPAAALDRVLDAGLRVPSAGFTQGVSLLVLQGRDVGRYWASTTDPDVPADRWLTGMRTAPVLVLVWTDPDAYLDRYAEADKGWTDRDPGRWTAPYWHVDAGMAVLAMLYAAVDEELGSCFFGAPPERIATIRSTYAVPTGQLLVGVVSLGVPAGPPSRSRKERRPADELVHRGQWRPTSHPVL</sequence>
<keyword evidence="6" id="KW-1185">Reference proteome</keyword>
<keyword evidence="2" id="KW-0560">Oxidoreductase</keyword>
<dbReference type="Pfam" id="PF00881">
    <property type="entry name" value="Nitroreductase"/>
    <property type="match status" value="1"/>
</dbReference>
<evidence type="ECO:0000256" key="1">
    <source>
        <dbReference type="ARBA" id="ARBA00007118"/>
    </source>
</evidence>
<evidence type="ECO:0000256" key="3">
    <source>
        <dbReference type="SAM" id="MobiDB-lite"/>
    </source>
</evidence>
<dbReference type="PANTHER" id="PTHR43673:SF10">
    <property type="entry name" value="NADH DEHYDROGENASE_NAD(P)H NITROREDUCTASE XCC3605-RELATED"/>
    <property type="match status" value="1"/>
</dbReference>
<feature type="domain" description="Nitroreductase" evidence="4">
    <location>
        <begin position="8"/>
        <end position="171"/>
    </location>
</feature>
<dbReference type="Gene3D" id="3.40.109.10">
    <property type="entry name" value="NADH Oxidase"/>
    <property type="match status" value="1"/>
</dbReference>
<dbReference type="EMBL" id="BAAAYX010000013">
    <property type="protein sequence ID" value="GAA3710842.1"/>
    <property type="molecule type" value="Genomic_DNA"/>
</dbReference>
<proteinExistence type="inferred from homology"/>
<reference evidence="6" key="1">
    <citation type="journal article" date="2019" name="Int. J. Syst. Evol. Microbiol.">
        <title>The Global Catalogue of Microorganisms (GCM) 10K type strain sequencing project: providing services to taxonomists for standard genome sequencing and annotation.</title>
        <authorList>
            <consortium name="The Broad Institute Genomics Platform"/>
            <consortium name="The Broad Institute Genome Sequencing Center for Infectious Disease"/>
            <person name="Wu L."/>
            <person name="Ma J."/>
        </authorList>
    </citation>
    <scope>NUCLEOTIDE SEQUENCE [LARGE SCALE GENOMIC DNA]</scope>
    <source>
        <strain evidence="6">JCM 16548</strain>
    </source>
</reference>
<dbReference type="InterPro" id="IPR029479">
    <property type="entry name" value="Nitroreductase"/>
</dbReference>
<evidence type="ECO:0000313" key="6">
    <source>
        <dbReference type="Proteomes" id="UP001500051"/>
    </source>
</evidence>
<accession>A0ABP7DY89</accession>
<comment type="similarity">
    <text evidence="1">Belongs to the nitroreductase family.</text>
</comment>
<evidence type="ECO:0000256" key="2">
    <source>
        <dbReference type="ARBA" id="ARBA00023002"/>
    </source>
</evidence>
<organism evidence="5 6">
    <name type="scientific">Microlunatus aurantiacus</name>
    <dbReference type="NCBI Taxonomy" id="446786"/>
    <lineage>
        <taxon>Bacteria</taxon>
        <taxon>Bacillati</taxon>
        <taxon>Actinomycetota</taxon>
        <taxon>Actinomycetes</taxon>
        <taxon>Propionibacteriales</taxon>
        <taxon>Propionibacteriaceae</taxon>
        <taxon>Microlunatus</taxon>
    </lineage>
</organism>
<evidence type="ECO:0000313" key="5">
    <source>
        <dbReference type="EMBL" id="GAA3710842.1"/>
    </source>
</evidence>
<feature type="region of interest" description="Disordered" evidence="3">
    <location>
        <begin position="174"/>
        <end position="204"/>
    </location>
</feature>
<dbReference type="SUPFAM" id="SSF55469">
    <property type="entry name" value="FMN-dependent nitroreductase-like"/>
    <property type="match status" value="1"/>
</dbReference>
<dbReference type="CDD" id="cd02062">
    <property type="entry name" value="Nitro_FMN_reductase"/>
    <property type="match status" value="1"/>
</dbReference>
<protein>
    <recommendedName>
        <fullName evidence="4">Nitroreductase domain-containing protein</fullName>
    </recommendedName>
</protein>
<dbReference type="Proteomes" id="UP001500051">
    <property type="component" value="Unassembled WGS sequence"/>
</dbReference>